<accession>H3B955</accession>
<proteinExistence type="predicted"/>
<dbReference type="eggNOG" id="ENOG502S0JV">
    <property type="taxonomic scope" value="Eukaryota"/>
</dbReference>
<sequence length="228" mass="25864">RNELRSEGSPEKDSTFKKLQGDGIVRGAGETQECSRRKSEQELRRSPRKKSLISPSSRERLSVDPSPTRLDPSPAKRLRASPRKVDGFSPSPRKLLPRKSSLQGRDNSSLSPVSRVRASPYTRRKSWRRSSFKGTRSRKSLPPVYPDSTEVRKTISLQLPQNERLAALIHSSFEFSIRKLQQSLELVDGFNLQSFNEEALKVAQELKHITERLERDGTLAKCTEKPSV</sequence>
<dbReference type="AlphaFoldDB" id="H3B955"/>
<evidence type="ECO:0000256" key="1">
    <source>
        <dbReference type="SAM" id="MobiDB-lite"/>
    </source>
</evidence>
<feature type="compositionally biased region" description="Basic residues" evidence="1">
    <location>
        <begin position="122"/>
        <end position="139"/>
    </location>
</feature>
<dbReference type="InParanoid" id="H3B955"/>
<feature type="region of interest" description="Disordered" evidence="1">
    <location>
        <begin position="1"/>
        <end position="147"/>
    </location>
</feature>
<feature type="compositionally biased region" description="Basic and acidic residues" evidence="1">
    <location>
        <begin position="1"/>
        <end position="20"/>
    </location>
</feature>
<dbReference type="Bgee" id="ENSLACG00000016228">
    <property type="expression patterns" value="Expressed in pelvic fin and 6 other cell types or tissues"/>
</dbReference>
<dbReference type="GO" id="GO:0051301">
    <property type="term" value="P:cell division"/>
    <property type="evidence" value="ECO:0007669"/>
    <property type="project" value="InterPro"/>
</dbReference>
<dbReference type="PANTHER" id="PTHR14778">
    <property type="entry name" value="KINETOCHORE-ASSOCIATED PROTEIN DSN1 HOMOLOG"/>
    <property type="match status" value="1"/>
</dbReference>
<reference evidence="2" key="3">
    <citation type="submission" date="2025-09" db="UniProtKB">
        <authorList>
            <consortium name="Ensembl"/>
        </authorList>
    </citation>
    <scope>IDENTIFICATION</scope>
</reference>
<dbReference type="InterPro" id="IPR013218">
    <property type="entry name" value="Dsn1/Mis13"/>
</dbReference>
<feature type="compositionally biased region" description="Basic and acidic residues" evidence="1">
    <location>
        <begin position="33"/>
        <end position="45"/>
    </location>
</feature>
<gene>
    <name evidence="2" type="primary">LOC102364009</name>
</gene>
<dbReference type="EMBL" id="AFYH01036331">
    <property type="status" value="NOT_ANNOTATED_CDS"/>
    <property type="molecule type" value="Genomic_DNA"/>
</dbReference>
<organism evidence="2 3">
    <name type="scientific">Latimeria chalumnae</name>
    <name type="common">Coelacanth</name>
    <dbReference type="NCBI Taxonomy" id="7897"/>
    <lineage>
        <taxon>Eukaryota</taxon>
        <taxon>Metazoa</taxon>
        <taxon>Chordata</taxon>
        <taxon>Craniata</taxon>
        <taxon>Vertebrata</taxon>
        <taxon>Euteleostomi</taxon>
        <taxon>Coelacanthiformes</taxon>
        <taxon>Coelacanthidae</taxon>
        <taxon>Latimeria</taxon>
    </lineage>
</organism>
<dbReference type="GO" id="GO:0000444">
    <property type="term" value="C:MIS12/MIND type complex"/>
    <property type="evidence" value="ECO:0007669"/>
    <property type="project" value="InterPro"/>
</dbReference>
<feature type="compositionally biased region" description="Polar residues" evidence="1">
    <location>
        <begin position="100"/>
        <end position="112"/>
    </location>
</feature>
<dbReference type="Pfam" id="PF08202">
    <property type="entry name" value="MIS13"/>
    <property type="match status" value="1"/>
</dbReference>
<evidence type="ECO:0000313" key="3">
    <source>
        <dbReference type="Proteomes" id="UP000008672"/>
    </source>
</evidence>
<dbReference type="Ensembl" id="ENSLACT00000018559.1">
    <property type="protein sequence ID" value="ENSLACP00000018426.1"/>
    <property type="gene ID" value="ENSLACG00000016228.1"/>
</dbReference>
<dbReference type="Proteomes" id="UP000008672">
    <property type="component" value="Unassembled WGS sequence"/>
</dbReference>
<dbReference type="GO" id="GO:0007059">
    <property type="term" value="P:chromosome segregation"/>
    <property type="evidence" value="ECO:0007669"/>
    <property type="project" value="InterPro"/>
</dbReference>
<dbReference type="HOGENOM" id="CLU_1217171_0_0_1"/>
<dbReference type="EMBL" id="AFYH01036330">
    <property type="status" value="NOT_ANNOTATED_CDS"/>
    <property type="molecule type" value="Genomic_DNA"/>
</dbReference>
<evidence type="ECO:0000313" key="2">
    <source>
        <dbReference type="Ensembl" id="ENSLACP00000018426.1"/>
    </source>
</evidence>
<keyword evidence="3" id="KW-1185">Reference proteome</keyword>
<protein>
    <submittedName>
        <fullName evidence="2">DSN1 component of MIS12 kinetochore complex</fullName>
    </submittedName>
</protein>
<dbReference type="PANTHER" id="PTHR14778:SF2">
    <property type="entry name" value="KINETOCHORE-ASSOCIATED PROTEIN DSN1 HOMOLOG"/>
    <property type="match status" value="1"/>
</dbReference>
<reference evidence="3" key="1">
    <citation type="submission" date="2011-08" db="EMBL/GenBank/DDBJ databases">
        <title>The draft genome of Latimeria chalumnae.</title>
        <authorList>
            <person name="Di Palma F."/>
            <person name="Alfoldi J."/>
            <person name="Johnson J."/>
            <person name="Berlin A."/>
            <person name="Gnerre S."/>
            <person name="Jaffe D."/>
            <person name="MacCallum I."/>
            <person name="Young S."/>
            <person name="Walker B.J."/>
            <person name="Lander E."/>
            <person name="Lindblad-Toh K."/>
        </authorList>
    </citation>
    <scope>NUCLEOTIDE SEQUENCE [LARGE SCALE GENOMIC DNA]</scope>
    <source>
        <strain evidence="3">Wild caught</strain>
    </source>
</reference>
<dbReference type="GeneTree" id="ENSGT00390000011347"/>
<name>H3B955_LATCH</name>
<reference evidence="2" key="2">
    <citation type="submission" date="2025-08" db="UniProtKB">
        <authorList>
            <consortium name="Ensembl"/>
        </authorList>
    </citation>
    <scope>IDENTIFICATION</scope>
</reference>